<accession>A0A1U7LLB5</accession>
<dbReference type="GO" id="GO:0016846">
    <property type="term" value="F:carbon-sulfur lyase activity"/>
    <property type="evidence" value="ECO:0007669"/>
    <property type="project" value="InterPro"/>
</dbReference>
<dbReference type="InterPro" id="IPR006913">
    <property type="entry name" value="CENP-V/GFA"/>
</dbReference>
<feature type="domain" description="CENP-V/GFA" evidence="5">
    <location>
        <begin position="3"/>
        <end position="130"/>
    </location>
</feature>
<evidence type="ECO:0000313" key="6">
    <source>
        <dbReference type="EMBL" id="OLL23447.1"/>
    </source>
</evidence>
<reference evidence="6 7" key="1">
    <citation type="submission" date="2016-04" db="EMBL/GenBank/DDBJ databases">
        <title>Evolutionary innovation and constraint leading to complex multicellularity in the Ascomycota.</title>
        <authorList>
            <person name="Cisse O."/>
            <person name="Nguyen A."/>
            <person name="Hewitt D.A."/>
            <person name="Jedd G."/>
            <person name="Stajich J.E."/>
        </authorList>
    </citation>
    <scope>NUCLEOTIDE SEQUENCE [LARGE SCALE GENOMIC DNA]</scope>
    <source>
        <strain evidence="6 7">DAH-3</strain>
    </source>
</reference>
<dbReference type="PROSITE" id="PS51891">
    <property type="entry name" value="CENP_V_GFA"/>
    <property type="match status" value="1"/>
</dbReference>
<evidence type="ECO:0000256" key="1">
    <source>
        <dbReference type="ARBA" id="ARBA00005495"/>
    </source>
</evidence>
<evidence type="ECO:0000259" key="5">
    <source>
        <dbReference type="PROSITE" id="PS51891"/>
    </source>
</evidence>
<dbReference type="OrthoDB" id="406544at2759"/>
<evidence type="ECO:0000256" key="2">
    <source>
        <dbReference type="ARBA" id="ARBA00022723"/>
    </source>
</evidence>
<dbReference type="GO" id="GO:0046872">
    <property type="term" value="F:metal ion binding"/>
    <property type="evidence" value="ECO:0007669"/>
    <property type="project" value="UniProtKB-KW"/>
</dbReference>
<evidence type="ECO:0000313" key="7">
    <source>
        <dbReference type="Proteomes" id="UP000186594"/>
    </source>
</evidence>
<dbReference type="EMBL" id="LXFE01001580">
    <property type="protein sequence ID" value="OLL23447.1"/>
    <property type="molecule type" value="Genomic_DNA"/>
</dbReference>
<comment type="caution">
    <text evidence="6">The sequence shown here is derived from an EMBL/GenBank/DDBJ whole genome shotgun (WGS) entry which is preliminary data.</text>
</comment>
<dbReference type="Proteomes" id="UP000186594">
    <property type="component" value="Unassembled WGS sequence"/>
</dbReference>
<keyword evidence="2" id="KW-0479">Metal-binding</keyword>
<dbReference type="Gene3D" id="3.90.1590.10">
    <property type="entry name" value="glutathione-dependent formaldehyde- activating enzyme (gfa)"/>
    <property type="match status" value="1"/>
</dbReference>
<dbReference type="SUPFAM" id="SSF51316">
    <property type="entry name" value="Mss4-like"/>
    <property type="match status" value="1"/>
</dbReference>
<dbReference type="STRING" id="1198029.A0A1U7LLB5"/>
<keyword evidence="7" id="KW-1185">Reference proteome</keyword>
<dbReference type="InterPro" id="IPR011057">
    <property type="entry name" value="Mss4-like_sf"/>
</dbReference>
<dbReference type="Pfam" id="PF04828">
    <property type="entry name" value="GFA"/>
    <property type="match status" value="1"/>
</dbReference>
<evidence type="ECO:0000256" key="3">
    <source>
        <dbReference type="ARBA" id="ARBA00022833"/>
    </source>
</evidence>
<dbReference type="PANTHER" id="PTHR33337">
    <property type="entry name" value="GFA DOMAIN-CONTAINING PROTEIN"/>
    <property type="match status" value="1"/>
</dbReference>
<proteinExistence type="inferred from homology"/>
<comment type="similarity">
    <text evidence="1">Belongs to the Gfa family.</text>
</comment>
<dbReference type="PANTHER" id="PTHR33337:SF40">
    <property type="entry name" value="CENP-V_GFA DOMAIN-CONTAINING PROTEIN-RELATED"/>
    <property type="match status" value="1"/>
</dbReference>
<evidence type="ECO:0000256" key="4">
    <source>
        <dbReference type="ARBA" id="ARBA00023239"/>
    </source>
</evidence>
<keyword evidence="4" id="KW-0456">Lyase</keyword>
<sequence>MTVTGTCLCGDVKITIPSMPAGSILCHCTHCQIAHGSAFSSNIVVSSDQVIVEGLTKTYIDTGTVSGQGNPRTFCQKCGTIVFSCPAPFKGNHIIKAGIFKDKAPCPVKEIMTCNRLSYIKPIVGAEQVEVM</sequence>
<name>A0A1U7LLB5_NEOID</name>
<keyword evidence="3" id="KW-0862">Zinc</keyword>
<gene>
    <name evidence="6" type="ORF">NEOLI_004970</name>
</gene>
<protein>
    <recommendedName>
        <fullName evidence="5">CENP-V/GFA domain-containing protein</fullName>
    </recommendedName>
</protein>
<organism evidence="6 7">
    <name type="scientific">Neolecta irregularis (strain DAH-3)</name>
    <dbReference type="NCBI Taxonomy" id="1198029"/>
    <lineage>
        <taxon>Eukaryota</taxon>
        <taxon>Fungi</taxon>
        <taxon>Dikarya</taxon>
        <taxon>Ascomycota</taxon>
        <taxon>Taphrinomycotina</taxon>
        <taxon>Neolectales</taxon>
        <taxon>Neolectaceae</taxon>
        <taxon>Neolecta</taxon>
    </lineage>
</organism>
<dbReference type="OMA" id="FTELDIM"/>
<dbReference type="AlphaFoldDB" id="A0A1U7LLB5"/>